<dbReference type="AlphaFoldDB" id="A0AAU6VFL9"/>
<dbReference type="GO" id="GO:0000160">
    <property type="term" value="P:phosphorelay signal transduction system"/>
    <property type="evidence" value="ECO:0007669"/>
    <property type="project" value="InterPro"/>
</dbReference>
<keyword evidence="3" id="KW-0472">Membrane</keyword>
<evidence type="ECO:0000256" key="2">
    <source>
        <dbReference type="PROSITE-ProRule" id="PRU01091"/>
    </source>
</evidence>
<keyword evidence="3" id="KW-0812">Transmembrane</keyword>
<evidence type="ECO:0000256" key="1">
    <source>
        <dbReference type="ARBA" id="ARBA00023125"/>
    </source>
</evidence>
<evidence type="ECO:0000313" key="5">
    <source>
        <dbReference type="EMBL" id="XAG84383.1"/>
    </source>
</evidence>
<dbReference type="GO" id="GO:0006355">
    <property type="term" value="P:regulation of DNA-templated transcription"/>
    <property type="evidence" value="ECO:0007669"/>
    <property type="project" value="InterPro"/>
</dbReference>
<dbReference type="EMBL" id="CP095350">
    <property type="protein sequence ID" value="XAG84383.1"/>
    <property type="molecule type" value="Genomic_DNA"/>
</dbReference>
<dbReference type="InterPro" id="IPR001867">
    <property type="entry name" value="OmpR/PhoB-type_DNA-bd"/>
</dbReference>
<evidence type="ECO:0000259" key="4">
    <source>
        <dbReference type="PROSITE" id="PS51755"/>
    </source>
</evidence>
<evidence type="ECO:0000256" key="3">
    <source>
        <dbReference type="SAM" id="Phobius"/>
    </source>
</evidence>
<dbReference type="SMART" id="SM00862">
    <property type="entry name" value="Trans_reg_C"/>
    <property type="match status" value="1"/>
</dbReference>
<dbReference type="InterPro" id="IPR016032">
    <property type="entry name" value="Sig_transdc_resp-reg_C-effctor"/>
</dbReference>
<protein>
    <submittedName>
        <fullName evidence="5">Winged helix-turn-helix domain-containing protein</fullName>
    </submittedName>
</protein>
<dbReference type="SUPFAM" id="SSF46894">
    <property type="entry name" value="C-terminal effector domain of the bipartite response regulators"/>
    <property type="match status" value="1"/>
</dbReference>
<keyword evidence="1 2" id="KW-0238">DNA-binding</keyword>
<feature type="transmembrane region" description="Helical" evidence="3">
    <location>
        <begin position="144"/>
        <end position="164"/>
    </location>
</feature>
<dbReference type="Gene3D" id="1.10.10.10">
    <property type="entry name" value="Winged helix-like DNA-binding domain superfamily/Winged helix DNA-binding domain"/>
    <property type="match status" value="1"/>
</dbReference>
<feature type="DNA-binding region" description="OmpR/PhoB-type" evidence="2">
    <location>
        <begin position="3"/>
        <end position="110"/>
    </location>
</feature>
<proteinExistence type="predicted"/>
<organism evidence="5">
    <name type="scientific">bacterium 19MO03SA05</name>
    <dbReference type="NCBI Taxonomy" id="2920620"/>
    <lineage>
        <taxon>Bacteria</taxon>
    </lineage>
</organism>
<feature type="domain" description="OmpR/PhoB-type" evidence="4">
    <location>
        <begin position="3"/>
        <end position="110"/>
    </location>
</feature>
<dbReference type="GO" id="GO:0003677">
    <property type="term" value="F:DNA binding"/>
    <property type="evidence" value="ECO:0007669"/>
    <property type="project" value="UniProtKB-UniRule"/>
</dbReference>
<sequence length="272" mass="31640">MLNRIYLINNFIFFDVISGKLWARDDQTLETTEVTVNTPVRRCLQLLIEKQGQVIPHDEFFEFVWRKNGLEVSPNSFYQNISLLRRALKSFNINDEVIITIPKQGIILPSRVTISIVGDQSVEAPVEDQAKKTNLLDTSKRRSALPIISATITICLLLLTIVLYSSSPTMKDFSIKFSEIEVTPSGCHIYFNKDERNYERHYDTLRKLSPNCSVIDQTEFYDQKPLHYFYVVTYDHVDRTTIYQCEKPMTANNRDNFCLSRYFVLGSHRDES</sequence>
<accession>A0AAU6VFL9</accession>
<dbReference type="InterPro" id="IPR036388">
    <property type="entry name" value="WH-like_DNA-bd_sf"/>
</dbReference>
<reference evidence="5" key="1">
    <citation type="submission" date="2022-03" db="EMBL/GenBank/DDBJ databases">
        <title>Sea Food Isolates.</title>
        <authorList>
            <person name="Li c."/>
        </authorList>
    </citation>
    <scope>NUCLEOTIDE SEQUENCE</scope>
    <source>
        <strain evidence="5">19MO03SA05</strain>
    </source>
</reference>
<dbReference type="Pfam" id="PF00486">
    <property type="entry name" value="Trans_reg_C"/>
    <property type="match status" value="1"/>
</dbReference>
<gene>
    <name evidence="5" type="ORF">MRM63_12885</name>
</gene>
<name>A0AAU6VFL9_UNCXX</name>
<keyword evidence="3" id="KW-1133">Transmembrane helix</keyword>
<dbReference type="PROSITE" id="PS51755">
    <property type="entry name" value="OMPR_PHOB"/>
    <property type="match status" value="1"/>
</dbReference>